<evidence type="ECO:0000256" key="2">
    <source>
        <dbReference type="ARBA" id="ARBA00022729"/>
    </source>
</evidence>
<dbReference type="Gene3D" id="2.60.40.1940">
    <property type="match status" value="1"/>
</dbReference>
<dbReference type="Gene3D" id="1.50.10.20">
    <property type="match status" value="1"/>
</dbReference>
<keyword evidence="2 6" id="KW-0732">Signal</keyword>
<proteinExistence type="inferred from homology"/>
<feature type="domain" description="Alpha-macroglobulin receptor-binding" evidence="9">
    <location>
        <begin position="1365"/>
        <end position="1449"/>
    </location>
</feature>
<dbReference type="SMART" id="SM01360">
    <property type="entry name" value="A2M"/>
    <property type="match status" value="1"/>
</dbReference>
<evidence type="ECO:0000256" key="1">
    <source>
        <dbReference type="ARBA" id="ARBA00010952"/>
    </source>
</evidence>
<reference evidence="10" key="3">
    <citation type="submission" date="2023-05" db="EMBL/GenBank/DDBJ databases">
        <authorList>
            <person name="Smith C.H."/>
        </authorList>
    </citation>
    <scope>NUCLEOTIDE SEQUENCE</scope>
    <source>
        <strain evidence="10">CHS0354</strain>
        <tissue evidence="10">Mantle</tissue>
    </source>
</reference>
<dbReference type="GO" id="GO:0004866">
    <property type="term" value="F:endopeptidase inhibitor activity"/>
    <property type="evidence" value="ECO:0007669"/>
    <property type="project" value="InterPro"/>
</dbReference>
<evidence type="ECO:0000259" key="7">
    <source>
        <dbReference type="SMART" id="SM01359"/>
    </source>
</evidence>
<sequence length="1481" mass="163177">MACWRNLVAIAFLWMATSHVKAENTYMFLVPQTIRPGIPLSIRGTILKPDIGPVNVTASLKRMPVVPDDLPTIVAESSQMFTGESELDLIVPLDIDSGTYEIHIEGKGAVSFKNYTSISYQPKSVSIFIQTDKAIYKPGQTVQFRVLAVNPDLKVVKGPMDIDLNDPNGNKINQWRGVEDPSGVFEGKQIMSDQPVLGDWKLTVVMNKMKEEKTFTVDEYVLPKYEVTVGLPTFGLTTSDVFKGTVTAKYTFGKPVKGRVTLRIKSKSRSQIWSDGQLFPAPVIEKTFPIDGKATFEVTNKELNEVDTYLDYAYITFEANVTETLTGITQSGSGEVQFFARAIKLEFPESLPKVFKPGMIYTAFLKVSQQDGLPPVNPQGQVNVTVTYYFPKPEPTTTTSTTMTSPPAKLMNETEANEMIMVLRPSIWMPFIPDDETKLPTQSFAIPMDGIISFPLDIPTNVKRVSIEAIYDEASAYLSLQKSHSPSNNYIQVRVLDQLLKAGEMAKFEMKTTETPKTVHYQILSKGNIIKTGTTSFSQGTGQQMQVLMESSMAPKAKLVVYYIRPDGEIVADGINFNVEGFFKNKVSIRFSDLRAQPQDNLTLHLTATPGSNINVLAVDKSVLLLKSGNDITTGQVKKELESYDSSSGGDFGPVPFWLWRWPMPAGGNDASEVFDKTGLAVLTDANLYKHFEPFDPMVPIPMFARRGGEVDDMMIAEASMLGSAPAPPVQDLKPVNRVRKLFPETWLWQNATVNPDGRAVIPIIVPDTITSWVASAFAVHPESGFGVAEETATLETFIPFFVSLELPYSVVRGEKIVLQANIFNYLNMDVYALVTLPASDEYKNVMIFPWGRGEYSYKVSRYVYIKAGEAVPVYFPIVPQKLGSIDIEVSARSLYAADAVRRQLLVEPEGISVENNTPILVDLKNGGKFTSTVAITVPNITVSGSKRIQARIIGDLMGPSINGLDSLIKMPYGCGEQNMLNFAPNIFVTKYLEVTNNLSPDIKEKSKEYMIKGYQRELTYQHTDGSFSAFGNSDPSGSTWLTAFVLKSFVQARTYIYIDNDVINKAVDWLLKQQNINGTFNEPGQVLHKEMQGGSTAGARSLTSFVLVALLETSKVPGMEDKIRLAINSSLSLLEQDISDMTDVYELAITSYVLMLANSPQAPVVLAKLKALAKTEDGQKYWMKKEDSTTELVLEYPVKKEKAINIETTAYALMSLTLANDVDNGLLVLKWLTRQRNPNGGFSSTQDTVVALQALAEIASLVYSKDFNLAIELSGPPGSGFIENATVNPVNALVLQSFNIPSNITEVTISASGRGLGLVEIATFYNIESGSQQPSFALSISLPNEDINSYTVQVCGSYLKKGVSSMAVIEIGTPSGFVADKSSVKAVPFLKKIEDGDKKLILYFDELGSEKTCVSADVQRVGLVAGAAPVPVRIYDYYSPEDEVTAFYVPSVLRNSDVCDVCGAECDFCRWDRKKSLTKK</sequence>
<dbReference type="PANTHER" id="PTHR11412:SF136">
    <property type="entry name" value="CD109 ANTIGEN"/>
    <property type="match status" value="1"/>
</dbReference>
<dbReference type="InterPro" id="IPR008930">
    <property type="entry name" value="Terpenoid_cyclase/PrenylTrfase"/>
</dbReference>
<evidence type="ECO:0000259" key="9">
    <source>
        <dbReference type="SMART" id="SM01361"/>
    </source>
</evidence>
<dbReference type="Pfam" id="PF01835">
    <property type="entry name" value="MG2"/>
    <property type="match status" value="1"/>
</dbReference>
<comment type="similarity">
    <text evidence="1">Belongs to the protease inhibitor I39 (alpha-2-macroglobulin) family.</text>
</comment>
<evidence type="ECO:0000259" key="8">
    <source>
        <dbReference type="SMART" id="SM01360"/>
    </source>
</evidence>
<comment type="caution">
    <text evidence="10">The sequence shown here is derived from an EMBL/GenBank/DDBJ whole genome shotgun (WGS) entry which is preliminary data.</text>
</comment>
<dbReference type="PROSITE" id="PS00477">
    <property type="entry name" value="ALPHA_2_MACROGLOBULIN"/>
    <property type="match status" value="1"/>
</dbReference>
<keyword evidence="5" id="KW-0325">Glycoprotein</keyword>
<reference evidence="10" key="1">
    <citation type="journal article" date="2021" name="Genome Biol. Evol.">
        <title>A High-Quality Reference Genome for a Parasitic Bivalve with Doubly Uniparental Inheritance (Bivalvia: Unionida).</title>
        <authorList>
            <person name="Smith C.H."/>
        </authorList>
    </citation>
    <scope>NUCLEOTIDE SEQUENCE</scope>
    <source>
        <strain evidence="10">CHS0354</strain>
    </source>
</reference>
<dbReference type="FunFam" id="2.60.40.1930:FF:000001">
    <property type="entry name" value="CD109 isoform 3"/>
    <property type="match status" value="1"/>
</dbReference>
<evidence type="ECO:0000256" key="6">
    <source>
        <dbReference type="SAM" id="SignalP"/>
    </source>
</evidence>
<accession>A0AAE0WA44</accession>
<feature type="domain" description="Alpha-2-macroglobulin" evidence="8">
    <location>
        <begin position="746"/>
        <end position="837"/>
    </location>
</feature>
<feature type="chain" id="PRO_5042126628" description="CD109 antigen" evidence="6">
    <location>
        <begin position="23"/>
        <end position="1481"/>
    </location>
</feature>
<dbReference type="PANTHER" id="PTHR11412">
    <property type="entry name" value="MACROGLOBULIN / COMPLEMENT"/>
    <property type="match status" value="1"/>
</dbReference>
<dbReference type="InterPro" id="IPR050473">
    <property type="entry name" value="A2M/Complement_sys"/>
</dbReference>
<dbReference type="Pfam" id="PF17791">
    <property type="entry name" value="MG3"/>
    <property type="match status" value="1"/>
</dbReference>
<gene>
    <name evidence="10" type="ORF">CHS0354_016732</name>
</gene>
<dbReference type="EMBL" id="JAEAOA010001030">
    <property type="protein sequence ID" value="KAK3607708.1"/>
    <property type="molecule type" value="Genomic_DNA"/>
</dbReference>
<dbReference type="Proteomes" id="UP001195483">
    <property type="component" value="Unassembled WGS sequence"/>
</dbReference>
<dbReference type="InterPro" id="IPR047565">
    <property type="entry name" value="Alpha-macroglob_thiol-ester_cl"/>
</dbReference>
<dbReference type="Pfam" id="PF07703">
    <property type="entry name" value="A2M_BRD"/>
    <property type="match status" value="1"/>
</dbReference>
<dbReference type="Pfam" id="PF07677">
    <property type="entry name" value="A2M_recep"/>
    <property type="match status" value="1"/>
</dbReference>
<dbReference type="InterPro" id="IPR041813">
    <property type="entry name" value="A2M_TED"/>
</dbReference>
<evidence type="ECO:0000256" key="4">
    <source>
        <dbReference type="ARBA" id="ARBA00023157"/>
    </source>
</evidence>
<dbReference type="Gene3D" id="2.60.120.1540">
    <property type="match status" value="1"/>
</dbReference>
<dbReference type="InterPro" id="IPR001599">
    <property type="entry name" value="Macroglobln_a2"/>
</dbReference>
<reference evidence="10" key="2">
    <citation type="journal article" date="2021" name="Genome Biol. Evol.">
        <title>Developing a high-quality reference genome for a parasitic bivalve with doubly uniparental inheritance (Bivalvia: Unionida).</title>
        <authorList>
            <person name="Smith C.H."/>
        </authorList>
    </citation>
    <scope>NUCLEOTIDE SEQUENCE</scope>
    <source>
        <strain evidence="10">CHS0354</strain>
        <tissue evidence="10">Mantle</tissue>
    </source>
</reference>
<dbReference type="InterPro" id="IPR036595">
    <property type="entry name" value="A-macroglobulin_rcpt-bd_sf"/>
</dbReference>
<dbReference type="InterPro" id="IPR013783">
    <property type="entry name" value="Ig-like_fold"/>
</dbReference>
<name>A0AAE0WA44_9BIVA</name>
<dbReference type="SMART" id="SM01419">
    <property type="entry name" value="Thiol-ester_cl"/>
    <property type="match status" value="1"/>
</dbReference>
<dbReference type="Pfam" id="PF07678">
    <property type="entry name" value="TED_complement"/>
    <property type="match status" value="1"/>
</dbReference>
<evidence type="ECO:0008006" key="12">
    <source>
        <dbReference type="Google" id="ProtNLM"/>
    </source>
</evidence>
<dbReference type="Gene3D" id="2.60.40.10">
    <property type="entry name" value="Immunoglobulins"/>
    <property type="match status" value="2"/>
</dbReference>
<feature type="domain" description="Alpha-2-macroglobulin bait region" evidence="7">
    <location>
        <begin position="491"/>
        <end position="626"/>
    </location>
</feature>
<organism evidence="10 11">
    <name type="scientific">Potamilus streckersoni</name>
    <dbReference type="NCBI Taxonomy" id="2493646"/>
    <lineage>
        <taxon>Eukaryota</taxon>
        <taxon>Metazoa</taxon>
        <taxon>Spiralia</taxon>
        <taxon>Lophotrochozoa</taxon>
        <taxon>Mollusca</taxon>
        <taxon>Bivalvia</taxon>
        <taxon>Autobranchia</taxon>
        <taxon>Heteroconchia</taxon>
        <taxon>Palaeoheterodonta</taxon>
        <taxon>Unionida</taxon>
        <taxon>Unionoidea</taxon>
        <taxon>Unionidae</taxon>
        <taxon>Ambleminae</taxon>
        <taxon>Lampsilini</taxon>
        <taxon>Potamilus</taxon>
    </lineage>
</organism>
<dbReference type="Gene3D" id="6.20.50.160">
    <property type="match status" value="1"/>
</dbReference>
<dbReference type="InterPro" id="IPR019742">
    <property type="entry name" value="MacrogloblnA2_CS"/>
</dbReference>
<dbReference type="Gene3D" id="2.20.130.20">
    <property type="match status" value="1"/>
</dbReference>
<dbReference type="SMART" id="SM01359">
    <property type="entry name" value="A2M_N_2"/>
    <property type="match status" value="1"/>
</dbReference>
<evidence type="ECO:0000256" key="3">
    <source>
        <dbReference type="ARBA" id="ARBA00022966"/>
    </source>
</evidence>
<dbReference type="CDD" id="cd02897">
    <property type="entry name" value="A2M_2"/>
    <property type="match status" value="1"/>
</dbReference>
<dbReference type="Gene3D" id="2.60.40.690">
    <property type="entry name" value="Alpha-macroglobulin, receptor-binding domain"/>
    <property type="match status" value="1"/>
</dbReference>
<dbReference type="Pfam" id="PF00207">
    <property type="entry name" value="A2M"/>
    <property type="match status" value="1"/>
</dbReference>
<dbReference type="InterPro" id="IPR009048">
    <property type="entry name" value="A-macroglobulin_rcpt-bd"/>
</dbReference>
<dbReference type="InterPro" id="IPR011625">
    <property type="entry name" value="A2M_N_BRD"/>
</dbReference>
<dbReference type="SUPFAM" id="SSF48239">
    <property type="entry name" value="Terpenoid cyclases/Protein prenyltransferases"/>
    <property type="match status" value="1"/>
</dbReference>
<dbReference type="SUPFAM" id="SSF49410">
    <property type="entry name" value="Alpha-macroglobulin receptor domain"/>
    <property type="match status" value="1"/>
</dbReference>
<dbReference type="GO" id="GO:0005615">
    <property type="term" value="C:extracellular space"/>
    <property type="evidence" value="ECO:0007669"/>
    <property type="project" value="InterPro"/>
</dbReference>
<dbReference type="InterPro" id="IPR041555">
    <property type="entry name" value="MG3"/>
</dbReference>
<evidence type="ECO:0000313" key="11">
    <source>
        <dbReference type="Proteomes" id="UP001195483"/>
    </source>
</evidence>
<keyword evidence="3" id="KW-0882">Thioester bond</keyword>
<keyword evidence="4" id="KW-1015">Disulfide bond</keyword>
<keyword evidence="11" id="KW-1185">Reference proteome</keyword>
<evidence type="ECO:0000256" key="5">
    <source>
        <dbReference type="ARBA" id="ARBA00023180"/>
    </source>
</evidence>
<dbReference type="SMART" id="SM01361">
    <property type="entry name" value="A2M_recep"/>
    <property type="match status" value="1"/>
</dbReference>
<dbReference type="Gene3D" id="2.60.40.1930">
    <property type="match status" value="2"/>
</dbReference>
<evidence type="ECO:0000313" key="10">
    <source>
        <dbReference type="EMBL" id="KAK3607708.1"/>
    </source>
</evidence>
<dbReference type="FunFam" id="1.50.10.20:FF:000001">
    <property type="entry name" value="CD109 isoform 1"/>
    <property type="match status" value="1"/>
</dbReference>
<feature type="signal peptide" evidence="6">
    <location>
        <begin position="1"/>
        <end position="22"/>
    </location>
</feature>
<dbReference type="InterPro" id="IPR011626">
    <property type="entry name" value="Alpha-macroglobulin_TED"/>
</dbReference>
<protein>
    <recommendedName>
        <fullName evidence="12">CD109 antigen</fullName>
    </recommendedName>
</protein>
<dbReference type="InterPro" id="IPR002890">
    <property type="entry name" value="MG2"/>
</dbReference>